<dbReference type="EMBL" id="BAABGA010000018">
    <property type="protein sequence ID" value="GAA4450274.1"/>
    <property type="molecule type" value="Genomic_DNA"/>
</dbReference>
<name>A0ABP8MKH3_9BACT</name>
<evidence type="ECO:0000313" key="1">
    <source>
        <dbReference type="EMBL" id="GAA4450274.1"/>
    </source>
</evidence>
<dbReference type="Proteomes" id="UP001500840">
    <property type="component" value="Unassembled WGS sequence"/>
</dbReference>
<sequence>MTVLEIVPTAIGQVAIGQVAIERVEIERVEIERAAIAPKLGVQAVLVAVTVADAVVVAVDVVSVAG</sequence>
<comment type="caution">
    <text evidence="1">The sequence shown here is derived from an EMBL/GenBank/DDBJ whole genome shotgun (WGS) entry which is preliminary data.</text>
</comment>
<accession>A0ABP8MKH3</accession>
<protein>
    <submittedName>
        <fullName evidence="1">Uncharacterized protein</fullName>
    </submittedName>
</protein>
<keyword evidence="2" id="KW-1185">Reference proteome</keyword>
<reference evidence="2" key="1">
    <citation type="journal article" date="2019" name="Int. J. Syst. Evol. Microbiol.">
        <title>The Global Catalogue of Microorganisms (GCM) 10K type strain sequencing project: providing services to taxonomists for standard genome sequencing and annotation.</title>
        <authorList>
            <consortium name="The Broad Institute Genomics Platform"/>
            <consortium name="The Broad Institute Genome Sequencing Center for Infectious Disease"/>
            <person name="Wu L."/>
            <person name="Ma J."/>
        </authorList>
    </citation>
    <scope>NUCLEOTIDE SEQUENCE [LARGE SCALE GENOMIC DNA]</scope>
    <source>
        <strain evidence="2">JCM 17759</strain>
    </source>
</reference>
<evidence type="ECO:0000313" key="2">
    <source>
        <dbReference type="Proteomes" id="UP001500840"/>
    </source>
</evidence>
<proteinExistence type="predicted"/>
<gene>
    <name evidence="1" type="ORF">GCM10023156_16330</name>
</gene>
<organism evidence="1 2">
    <name type="scientific">Novipirellula rosea</name>
    <dbReference type="NCBI Taxonomy" id="1031540"/>
    <lineage>
        <taxon>Bacteria</taxon>
        <taxon>Pseudomonadati</taxon>
        <taxon>Planctomycetota</taxon>
        <taxon>Planctomycetia</taxon>
        <taxon>Pirellulales</taxon>
        <taxon>Pirellulaceae</taxon>
        <taxon>Novipirellula</taxon>
    </lineage>
</organism>